<keyword evidence="3" id="KW-1185">Reference proteome</keyword>
<accession>A0ABS2CSR6</accession>
<sequence length="260" mass="29521">MNIHNQKQALFVDTKIGKIAVYIKEVKTDDLPIIFLHGVYFDHHLWDNQIEYLTQRTTISIDMPLHGKSRINIISNWTLQDCANMLIDILDALNLKKVIAVGHSWGSMTILRAASKNPDRFSSIGFCNMPFLSPTKKQEVIFALQHPLLFFRNFYTSQTAKFLFGRVSLKNNPSLLMQLKLTMDILSRKELIKVDETVIINAKDVTGLIINLKVKAIALIGKEDYVQIPPLIETIVVDGGHVSPLENPTEVLKMIKRLVS</sequence>
<dbReference type="Gene3D" id="3.40.50.1820">
    <property type="entry name" value="alpha/beta hydrolase"/>
    <property type="match status" value="1"/>
</dbReference>
<reference evidence="2 3" key="1">
    <citation type="submission" date="2021-02" db="EMBL/GenBank/DDBJ databases">
        <authorList>
            <person name="Jung H.S."/>
            <person name="Chun B.H."/>
            <person name="Jeon C.O."/>
        </authorList>
    </citation>
    <scope>NUCLEOTIDE SEQUENCE [LARGE SCALE GENOMIC DNA]</scope>
    <source>
        <strain evidence="2 3">LMG 25203</strain>
    </source>
</reference>
<dbReference type="SUPFAM" id="SSF53474">
    <property type="entry name" value="alpha/beta-Hydrolases"/>
    <property type="match status" value="1"/>
</dbReference>
<dbReference type="EMBL" id="JACSOD020000359">
    <property type="protein sequence ID" value="MBM6498005.1"/>
    <property type="molecule type" value="Genomic_DNA"/>
</dbReference>
<dbReference type="Pfam" id="PF00561">
    <property type="entry name" value="Abhydrolase_1"/>
    <property type="match status" value="1"/>
</dbReference>
<protein>
    <submittedName>
        <fullName evidence="2">Alpha/beta fold hydrolase</fullName>
    </submittedName>
</protein>
<dbReference type="GO" id="GO:0016787">
    <property type="term" value="F:hydrolase activity"/>
    <property type="evidence" value="ECO:0007669"/>
    <property type="project" value="UniProtKB-KW"/>
</dbReference>
<proteinExistence type="predicted"/>
<dbReference type="PANTHER" id="PTHR43798">
    <property type="entry name" value="MONOACYLGLYCEROL LIPASE"/>
    <property type="match status" value="1"/>
</dbReference>
<evidence type="ECO:0000313" key="2">
    <source>
        <dbReference type="EMBL" id="MBM6498005.1"/>
    </source>
</evidence>
<dbReference type="Proteomes" id="UP000759529">
    <property type="component" value="Unassembled WGS sequence"/>
</dbReference>
<evidence type="ECO:0000313" key="3">
    <source>
        <dbReference type="Proteomes" id="UP000759529"/>
    </source>
</evidence>
<feature type="domain" description="AB hydrolase-1" evidence="1">
    <location>
        <begin position="32"/>
        <end position="143"/>
    </location>
</feature>
<gene>
    <name evidence="2" type="ORF">H9X54_001645</name>
</gene>
<dbReference type="RefSeq" id="WP_187658660.1">
    <property type="nucleotide sequence ID" value="NZ_JACSOD020000359.1"/>
</dbReference>
<name>A0ABS2CSR6_9FLAO</name>
<comment type="caution">
    <text evidence="2">The sequence shown here is derived from an EMBL/GenBank/DDBJ whole genome shotgun (WGS) entry which is preliminary data.</text>
</comment>
<dbReference type="InterPro" id="IPR050266">
    <property type="entry name" value="AB_hydrolase_sf"/>
</dbReference>
<keyword evidence="2" id="KW-0378">Hydrolase</keyword>
<organism evidence="2 3">
    <name type="scientific">Flavobacterium macrobrachii</name>
    <dbReference type="NCBI Taxonomy" id="591204"/>
    <lineage>
        <taxon>Bacteria</taxon>
        <taxon>Pseudomonadati</taxon>
        <taxon>Bacteroidota</taxon>
        <taxon>Flavobacteriia</taxon>
        <taxon>Flavobacteriales</taxon>
        <taxon>Flavobacteriaceae</taxon>
        <taxon>Flavobacterium</taxon>
    </lineage>
</organism>
<dbReference type="InterPro" id="IPR000073">
    <property type="entry name" value="AB_hydrolase_1"/>
</dbReference>
<dbReference type="InterPro" id="IPR029058">
    <property type="entry name" value="AB_hydrolase_fold"/>
</dbReference>
<evidence type="ECO:0000259" key="1">
    <source>
        <dbReference type="Pfam" id="PF00561"/>
    </source>
</evidence>